<evidence type="ECO:0000313" key="4">
    <source>
        <dbReference type="Proteomes" id="UP000751190"/>
    </source>
</evidence>
<organism evidence="3 4">
    <name type="scientific">Diacronema lutheri</name>
    <name type="common">Unicellular marine alga</name>
    <name type="synonym">Monochrysis lutheri</name>
    <dbReference type="NCBI Taxonomy" id="2081491"/>
    <lineage>
        <taxon>Eukaryota</taxon>
        <taxon>Haptista</taxon>
        <taxon>Haptophyta</taxon>
        <taxon>Pavlovophyceae</taxon>
        <taxon>Pavlovales</taxon>
        <taxon>Pavlovaceae</taxon>
        <taxon>Diacronema</taxon>
    </lineage>
</organism>
<keyword evidence="4" id="KW-1185">Reference proteome</keyword>
<gene>
    <name evidence="3" type="ORF">KFE25_000769</name>
</gene>
<dbReference type="SUPFAM" id="SSF52087">
    <property type="entry name" value="CRAL/TRIO domain"/>
    <property type="match status" value="1"/>
</dbReference>
<accession>A0A8J6CH77</accession>
<dbReference type="InterPro" id="IPR001251">
    <property type="entry name" value="CRAL-TRIO_dom"/>
</dbReference>
<dbReference type="OrthoDB" id="75724at2759"/>
<dbReference type="AlphaFoldDB" id="A0A8J6CH77"/>
<dbReference type="Gene3D" id="3.40.525.10">
    <property type="entry name" value="CRAL-TRIO lipid binding domain"/>
    <property type="match status" value="1"/>
</dbReference>
<feature type="region of interest" description="Disordered" evidence="1">
    <location>
        <begin position="1"/>
        <end position="48"/>
    </location>
</feature>
<dbReference type="CDD" id="cd00170">
    <property type="entry name" value="SEC14"/>
    <property type="match status" value="1"/>
</dbReference>
<evidence type="ECO:0000259" key="2">
    <source>
        <dbReference type="Pfam" id="PF00650"/>
    </source>
</evidence>
<reference evidence="3" key="1">
    <citation type="submission" date="2021-05" db="EMBL/GenBank/DDBJ databases">
        <title>The genome of the haptophyte Pavlova lutheri (Diacronema luteri, Pavlovales) - a model for lipid biosynthesis in eukaryotic algae.</title>
        <authorList>
            <person name="Hulatt C.J."/>
            <person name="Posewitz M.C."/>
        </authorList>
    </citation>
    <scope>NUCLEOTIDE SEQUENCE</scope>
    <source>
        <strain evidence="3">NIVA-4/92</strain>
    </source>
</reference>
<protein>
    <recommendedName>
        <fullName evidence="2">CRAL-TRIO domain-containing protein</fullName>
    </recommendedName>
</protein>
<name>A0A8J6CH77_DIALT</name>
<dbReference type="PANTHER" id="PTHR10174:SF208">
    <property type="entry name" value="CRAL-TRIO DOMAIN-CONTAINING PROTEIN DDB_G0278031"/>
    <property type="match status" value="1"/>
</dbReference>
<sequence length="367" mass="39457">MPAAPRDLPFSKLAIPGEGVDGAPSPKTRPITPKGQERAQPFFSYKAPRQDATVRMPPPFTGSTDGDAAFFAARTQELGETSDGMAEALAQLSAALTDRTNAAPQVRSHGKDSALLTACLRAHNYSVTDALAAITTIATWETQAYCPLGPLPPSLAIEILANGFAELLPVRDKEGCAVIMLRDAAKMSQLMAKYTFDHVVKAIGWLVMEAVRESAETQLCGVTLLEDMSGHGGVSPELGRAKVIMAAIFPKHSPFKMGTVVMYNVSDAMLMISGWSVSRMFAPRNTTVAHKLAHSGRNELKELVTARFVAESTLPVQLGGPMKYNFGEWLGAKHEQLCGGPWTPVHAYADVATSRQDSSLTPFPPRH</sequence>
<feature type="domain" description="CRAL-TRIO" evidence="2">
    <location>
        <begin position="165"/>
        <end position="320"/>
    </location>
</feature>
<proteinExistence type="predicted"/>
<dbReference type="Pfam" id="PF00650">
    <property type="entry name" value="CRAL_TRIO"/>
    <property type="match status" value="1"/>
</dbReference>
<dbReference type="GO" id="GO:1902936">
    <property type="term" value="F:phosphatidylinositol bisphosphate binding"/>
    <property type="evidence" value="ECO:0007669"/>
    <property type="project" value="TreeGrafter"/>
</dbReference>
<evidence type="ECO:0000256" key="1">
    <source>
        <dbReference type="SAM" id="MobiDB-lite"/>
    </source>
</evidence>
<evidence type="ECO:0000313" key="3">
    <source>
        <dbReference type="EMBL" id="KAG8467453.1"/>
    </source>
</evidence>
<dbReference type="InterPro" id="IPR036865">
    <property type="entry name" value="CRAL-TRIO_dom_sf"/>
</dbReference>
<dbReference type="GO" id="GO:0016020">
    <property type="term" value="C:membrane"/>
    <property type="evidence" value="ECO:0007669"/>
    <property type="project" value="TreeGrafter"/>
</dbReference>
<comment type="caution">
    <text evidence="3">The sequence shown here is derived from an EMBL/GenBank/DDBJ whole genome shotgun (WGS) entry which is preliminary data.</text>
</comment>
<dbReference type="EMBL" id="JAGTXO010000006">
    <property type="protein sequence ID" value="KAG8467453.1"/>
    <property type="molecule type" value="Genomic_DNA"/>
</dbReference>
<dbReference type="PANTHER" id="PTHR10174">
    <property type="entry name" value="ALPHA-TOCOPHEROL TRANSFER PROTEIN-RELATED"/>
    <property type="match status" value="1"/>
</dbReference>
<dbReference type="Proteomes" id="UP000751190">
    <property type="component" value="Unassembled WGS sequence"/>
</dbReference>